<comment type="caution">
    <text evidence="2">The sequence shown here is derived from an EMBL/GenBank/DDBJ whole genome shotgun (WGS) entry which is preliminary data.</text>
</comment>
<dbReference type="Proteomes" id="UP000320876">
    <property type="component" value="Unassembled WGS sequence"/>
</dbReference>
<dbReference type="Gene3D" id="3.40.50.12370">
    <property type="match status" value="1"/>
</dbReference>
<protein>
    <submittedName>
        <fullName evidence="2">Universal stress protein family protein</fullName>
    </submittedName>
</protein>
<dbReference type="EMBL" id="VFML01000001">
    <property type="protein sequence ID" value="TQJ01323.1"/>
    <property type="molecule type" value="Genomic_DNA"/>
</dbReference>
<dbReference type="RefSeq" id="WP_246076241.1">
    <property type="nucleotide sequence ID" value="NZ_VFML01000001.1"/>
</dbReference>
<dbReference type="AlphaFoldDB" id="A0A542DE34"/>
<evidence type="ECO:0000259" key="1">
    <source>
        <dbReference type="Pfam" id="PF00582"/>
    </source>
</evidence>
<accession>A0A542DE34</accession>
<sequence>MHVLDDVSLAYPRPLPMREDLHGALRAQGESPLAAARDVAREAVPGSRPRLELREGRVAEVLCDAAESASLLVLGTVGLRPLGRVLVVRRRSRWPRTPPARWRWFARTRAPTTTGLRPGGGRRGRFARQ</sequence>
<keyword evidence="3" id="KW-1185">Reference proteome</keyword>
<organism evidence="2 3">
    <name type="scientific">Amycolatopsis cihanbeyliensis</name>
    <dbReference type="NCBI Taxonomy" id="1128664"/>
    <lineage>
        <taxon>Bacteria</taxon>
        <taxon>Bacillati</taxon>
        <taxon>Actinomycetota</taxon>
        <taxon>Actinomycetes</taxon>
        <taxon>Pseudonocardiales</taxon>
        <taxon>Pseudonocardiaceae</taxon>
        <taxon>Amycolatopsis</taxon>
    </lineage>
</organism>
<dbReference type="Pfam" id="PF00582">
    <property type="entry name" value="Usp"/>
    <property type="match status" value="1"/>
</dbReference>
<feature type="domain" description="UspA" evidence="1">
    <location>
        <begin position="11"/>
        <end position="87"/>
    </location>
</feature>
<proteinExistence type="predicted"/>
<evidence type="ECO:0000313" key="2">
    <source>
        <dbReference type="EMBL" id="TQJ01323.1"/>
    </source>
</evidence>
<dbReference type="SUPFAM" id="SSF52402">
    <property type="entry name" value="Adenine nucleotide alpha hydrolases-like"/>
    <property type="match status" value="1"/>
</dbReference>
<reference evidence="2 3" key="1">
    <citation type="submission" date="2019-06" db="EMBL/GenBank/DDBJ databases">
        <title>Sequencing the genomes of 1000 actinobacteria strains.</title>
        <authorList>
            <person name="Klenk H.-P."/>
        </authorList>
    </citation>
    <scope>NUCLEOTIDE SEQUENCE [LARGE SCALE GENOMIC DNA]</scope>
    <source>
        <strain evidence="2 3">DSM 45679</strain>
    </source>
</reference>
<evidence type="ECO:0000313" key="3">
    <source>
        <dbReference type="Proteomes" id="UP000320876"/>
    </source>
</evidence>
<name>A0A542DE34_AMYCI</name>
<gene>
    <name evidence="2" type="ORF">FB471_0998</name>
</gene>
<dbReference type="InterPro" id="IPR006016">
    <property type="entry name" value="UspA"/>
</dbReference>